<protein>
    <submittedName>
        <fullName evidence="2">Transketolase</fullName>
    </submittedName>
</protein>
<evidence type="ECO:0000313" key="3">
    <source>
        <dbReference type="Proteomes" id="UP001316189"/>
    </source>
</evidence>
<keyword evidence="3" id="KW-1185">Reference proteome</keyword>
<proteinExistence type="predicted"/>
<accession>A0ABY5KX90</accession>
<dbReference type="RefSeq" id="WP_227570083.1">
    <property type="nucleotide sequence ID" value="NZ_CP101988.1"/>
</dbReference>
<evidence type="ECO:0000259" key="1">
    <source>
        <dbReference type="SMART" id="SM00861"/>
    </source>
</evidence>
<dbReference type="Proteomes" id="UP001316189">
    <property type="component" value="Chromosome"/>
</dbReference>
<dbReference type="PANTHER" id="PTHR43825">
    <property type="entry name" value="PYRUVATE DEHYDROGENASE E1 COMPONENT"/>
    <property type="match status" value="1"/>
</dbReference>
<reference evidence="2 3" key="1">
    <citation type="submission" date="2022-07" db="EMBL/GenBank/DDBJ databases">
        <title>Novel species in genus cellulomonas.</title>
        <authorList>
            <person name="Ye L."/>
        </authorList>
    </citation>
    <scope>NUCLEOTIDE SEQUENCE [LARGE SCALE GENOMIC DNA]</scope>
    <source>
        <strain evidence="3">zg-Y338</strain>
    </source>
</reference>
<dbReference type="SUPFAM" id="SSF52922">
    <property type="entry name" value="TK C-terminal domain-like"/>
    <property type="match status" value="1"/>
</dbReference>
<dbReference type="CDD" id="cd07033">
    <property type="entry name" value="TPP_PYR_DXS_TK_like"/>
    <property type="match status" value="1"/>
</dbReference>
<dbReference type="InterPro" id="IPR009014">
    <property type="entry name" value="Transketo_C/PFOR_II"/>
</dbReference>
<dbReference type="PANTHER" id="PTHR43825:SF1">
    <property type="entry name" value="TRANSKETOLASE-LIKE PYRIMIDINE-BINDING DOMAIN-CONTAINING PROTEIN"/>
    <property type="match status" value="1"/>
</dbReference>
<name>A0ABY5KX90_9CELL</name>
<dbReference type="SUPFAM" id="SSF52518">
    <property type="entry name" value="Thiamin diphosphate-binding fold (THDP-binding)"/>
    <property type="match status" value="1"/>
</dbReference>
<feature type="domain" description="Transketolase-like pyrimidine-binding" evidence="1">
    <location>
        <begin position="1"/>
        <end position="163"/>
    </location>
</feature>
<gene>
    <name evidence="2" type="ORF">NP064_14835</name>
</gene>
<dbReference type="InterPro" id="IPR005475">
    <property type="entry name" value="Transketolase-like_Pyr-bd"/>
</dbReference>
<evidence type="ECO:0000313" key="2">
    <source>
        <dbReference type="EMBL" id="UUI75034.1"/>
    </source>
</evidence>
<sequence>MRQCFYDTIADVLATDPRAALVLADIGPVGLGRGTAVAQRVVNVGIREQAMIGVASGLSMAGLRPFVHSYAPFLIERPYEQIKLDLSHQGQAAVLVSIGASFDAASEGRTHQSPADVALIGALPGWSAHTPGHPDEVEALVRAAAASHDSQYLRLSSQANPEPFPTDGAVRVLRDGRGPAVLAIGPALAQTLLAVEGLEVALAYTSTPLPLDAAGLARLMAGRKRLLVVEPYLEGTTAPEVMAALAGRPARVEFAGVQRAEVRRYGGPADHVRLHGLDAHGIRRRLAGS</sequence>
<dbReference type="InterPro" id="IPR051157">
    <property type="entry name" value="PDH/Transketolase"/>
</dbReference>
<dbReference type="Gene3D" id="3.40.50.920">
    <property type="match status" value="1"/>
</dbReference>
<dbReference type="Gene3D" id="3.40.50.970">
    <property type="match status" value="1"/>
</dbReference>
<dbReference type="Pfam" id="PF02779">
    <property type="entry name" value="Transket_pyr"/>
    <property type="match status" value="1"/>
</dbReference>
<dbReference type="EMBL" id="CP101988">
    <property type="protein sequence ID" value="UUI75034.1"/>
    <property type="molecule type" value="Genomic_DNA"/>
</dbReference>
<dbReference type="SMART" id="SM00861">
    <property type="entry name" value="Transket_pyr"/>
    <property type="match status" value="1"/>
</dbReference>
<organism evidence="2 3">
    <name type="scientific">Cellulomonas chengniuliangii</name>
    <dbReference type="NCBI Taxonomy" id="2968084"/>
    <lineage>
        <taxon>Bacteria</taxon>
        <taxon>Bacillati</taxon>
        <taxon>Actinomycetota</taxon>
        <taxon>Actinomycetes</taxon>
        <taxon>Micrococcales</taxon>
        <taxon>Cellulomonadaceae</taxon>
        <taxon>Cellulomonas</taxon>
    </lineage>
</organism>
<dbReference type="InterPro" id="IPR029061">
    <property type="entry name" value="THDP-binding"/>
</dbReference>